<reference evidence="1" key="2">
    <citation type="submission" date="2022-01" db="EMBL/GenBank/DDBJ databases">
        <authorList>
            <person name="Yamashiro T."/>
            <person name="Shiraishi A."/>
            <person name="Satake H."/>
            <person name="Nakayama K."/>
        </authorList>
    </citation>
    <scope>NUCLEOTIDE SEQUENCE</scope>
</reference>
<protein>
    <recommendedName>
        <fullName evidence="3">SPX domain-containing protein</fullName>
    </recommendedName>
</protein>
<comment type="caution">
    <text evidence="1">The sequence shown here is derived from an EMBL/GenBank/DDBJ whole genome shotgun (WGS) entry which is preliminary data.</text>
</comment>
<gene>
    <name evidence="1" type="ORF">Tco_0993219</name>
</gene>
<keyword evidence="2" id="KW-1185">Reference proteome</keyword>
<evidence type="ECO:0008006" key="3">
    <source>
        <dbReference type="Google" id="ProtNLM"/>
    </source>
</evidence>
<dbReference type="EMBL" id="BQNB010016993">
    <property type="protein sequence ID" value="GJT58165.1"/>
    <property type="molecule type" value="Genomic_DNA"/>
</dbReference>
<reference evidence="1" key="1">
    <citation type="journal article" date="2022" name="Int. J. Mol. Sci.">
        <title>Draft Genome of Tanacetum Coccineum: Genomic Comparison of Closely Related Tanacetum-Family Plants.</title>
        <authorList>
            <person name="Yamashiro T."/>
            <person name="Shiraishi A."/>
            <person name="Nakayama K."/>
            <person name="Satake H."/>
        </authorList>
    </citation>
    <scope>NUCLEOTIDE SEQUENCE</scope>
</reference>
<proteinExistence type="predicted"/>
<accession>A0ABQ5F4I6</accession>
<name>A0ABQ5F4I6_9ASTR</name>
<evidence type="ECO:0000313" key="1">
    <source>
        <dbReference type="EMBL" id="GJT58165.1"/>
    </source>
</evidence>
<sequence length="281" mass="32049">MTTLADKSLLSGSDNKPPMLEKHLYDSLKSWNETYMTNRPHGRMILASIEKANVPSKALISSPRPPIEIYDLVINESQFLNTLPDEWSKFVTDVKLVKDLHTTNVDQLHAYLEQHERHANEVRLMHELEAILENRGRLFATTAKGRSHFQTYGTKPRKRIIPWFKGKVFAGQAQALGQIPNELLTADDLDAYNSDCDELNLPKLLSWRIYLIMVQMLLLRITTTTEVPLRKSSALDNKTPKPVVTLVYSRKPKFLQLVFLLTIIRSSKLSSSIWTLAAPSI</sequence>
<dbReference type="Proteomes" id="UP001151760">
    <property type="component" value="Unassembled WGS sequence"/>
</dbReference>
<organism evidence="1 2">
    <name type="scientific">Tanacetum coccineum</name>
    <dbReference type="NCBI Taxonomy" id="301880"/>
    <lineage>
        <taxon>Eukaryota</taxon>
        <taxon>Viridiplantae</taxon>
        <taxon>Streptophyta</taxon>
        <taxon>Embryophyta</taxon>
        <taxon>Tracheophyta</taxon>
        <taxon>Spermatophyta</taxon>
        <taxon>Magnoliopsida</taxon>
        <taxon>eudicotyledons</taxon>
        <taxon>Gunneridae</taxon>
        <taxon>Pentapetalae</taxon>
        <taxon>asterids</taxon>
        <taxon>campanulids</taxon>
        <taxon>Asterales</taxon>
        <taxon>Asteraceae</taxon>
        <taxon>Asteroideae</taxon>
        <taxon>Anthemideae</taxon>
        <taxon>Anthemidinae</taxon>
        <taxon>Tanacetum</taxon>
    </lineage>
</organism>
<evidence type="ECO:0000313" key="2">
    <source>
        <dbReference type="Proteomes" id="UP001151760"/>
    </source>
</evidence>